<evidence type="ECO:0000313" key="3">
    <source>
        <dbReference type="Proteomes" id="UP000005755"/>
    </source>
</evidence>
<dbReference type="EMBL" id="AP012492">
    <property type="protein sequence ID" value="BAM31486.1"/>
    <property type="molecule type" value="Genomic_DNA"/>
</dbReference>
<evidence type="ECO:0000313" key="2">
    <source>
        <dbReference type="EMBL" id="EFR47412.1"/>
    </source>
</evidence>
<reference evidence="1 4" key="2">
    <citation type="journal article" date="2012" name="J. Bacteriol.">
        <title>Complete Genome Sequence of Helicobacter cinaedi Type Strain ATCC BAA-847.</title>
        <authorList>
            <person name="Miyoshi-Akiyama T."/>
            <person name="Takeshita N."/>
            <person name="Ohmagari N."/>
            <person name="Kirikae T."/>
        </authorList>
    </citation>
    <scope>NUCLEOTIDE SEQUENCE [LARGE SCALE GENOMIC DNA]</scope>
    <source>
        <strain evidence="1 4">ATCC BAA-847</strain>
    </source>
</reference>
<accession>A0AAI8MLL2</accession>
<dbReference type="AlphaFoldDB" id="A0AAI8MLL2"/>
<gene>
    <name evidence="1" type="ORF">HCBAA847_0236</name>
    <name evidence="2" type="ORF">HCCG_01960</name>
</gene>
<dbReference type="Proteomes" id="UP000006036">
    <property type="component" value="Chromosome 1"/>
</dbReference>
<name>A0AAI8MLL2_9HELI</name>
<dbReference type="KEGG" id="hcb:HCBAA847_0236"/>
<reference evidence="1" key="3">
    <citation type="submission" date="2012-07" db="EMBL/GenBank/DDBJ databases">
        <authorList>
            <person name="Akiyama T."/>
            <person name="Takeshita N."/>
            <person name="Ohmagari N."/>
            <person name="Kirikae T."/>
        </authorList>
    </citation>
    <scope>NUCLEOTIDE SEQUENCE</scope>
    <source>
        <strain evidence="1">ATCC BAA-847</strain>
    </source>
</reference>
<evidence type="ECO:0000313" key="4">
    <source>
        <dbReference type="Proteomes" id="UP000006036"/>
    </source>
</evidence>
<proteinExistence type="predicted"/>
<organism evidence="1 4">
    <name type="scientific">Helicobacter cinaedi CCUG 18818 = ATCC BAA-847</name>
    <dbReference type="NCBI Taxonomy" id="537971"/>
    <lineage>
        <taxon>Bacteria</taxon>
        <taxon>Pseudomonadati</taxon>
        <taxon>Campylobacterota</taxon>
        <taxon>Epsilonproteobacteria</taxon>
        <taxon>Campylobacterales</taxon>
        <taxon>Helicobacteraceae</taxon>
        <taxon>Helicobacter</taxon>
    </lineage>
</organism>
<dbReference type="RefSeq" id="WP_002957300.1">
    <property type="nucleotide sequence ID" value="NC_020555.1"/>
</dbReference>
<reference evidence="3" key="4">
    <citation type="journal article" date="2014" name="Genome Announc.">
        <title>Draft genome sequences of six enterohepatic helicobacter species isolated from humans and one from rhesus macaques.</title>
        <authorList>
            <person name="Shen Z."/>
            <person name="Sheh A."/>
            <person name="Young S.K."/>
            <person name="Abouelliel A."/>
            <person name="Ward D.V."/>
            <person name="Earl A.M."/>
            <person name="Fox J.G."/>
        </authorList>
    </citation>
    <scope>NUCLEOTIDE SEQUENCE [LARGE SCALE GENOMIC DNA]</scope>
    <source>
        <strain evidence="3">CCUG 18818</strain>
    </source>
</reference>
<dbReference type="Proteomes" id="UP000005755">
    <property type="component" value="Unassembled WGS sequence"/>
</dbReference>
<reference evidence="2" key="1">
    <citation type="submission" date="2008-08" db="EMBL/GenBank/DDBJ databases">
        <title>Annotation of Helicobacter cinaedi strain CCUG 18818.</title>
        <authorList>
            <consortium name="The Broad Institute Genome Sequencing Platform"/>
            <person name="Fox J.G."/>
            <person name="Shen Z."/>
            <person name="Charoenlap N."/>
            <person name="Schauer D.B."/>
            <person name="Ward D."/>
            <person name="Mehta T."/>
            <person name="Young S."/>
            <person name="Jaffe D."/>
            <person name="Gnerre S."/>
            <person name="Berlin A."/>
            <person name="Heiman D."/>
            <person name="Hepburn T."/>
            <person name="Shea T."/>
            <person name="Sykes S."/>
            <person name="Alvarado L."/>
            <person name="Kodira C."/>
            <person name="Borodovsky M."/>
            <person name="Lander E."/>
            <person name="Galagan J."/>
            <person name="Nusbaum C."/>
            <person name="Birren B."/>
        </authorList>
    </citation>
    <scope>NUCLEOTIDE SEQUENCE</scope>
    <source>
        <strain evidence="2">CCUG 18818</strain>
    </source>
</reference>
<protein>
    <submittedName>
        <fullName evidence="1">Uncharacterized protein</fullName>
    </submittedName>
</protein>
<keyword evidence="3" id="KW-1185">Reference proteome</keyword>
<dbReference type="EMBL" id="DS990393">
    <property type="protein sequence ID" value="EFR47412.1"/>
    <property type="molecule type" value="Genomic_DNA"/>
</dbReference>
<sequence length="169" mass="19565">MLTVPATIDELFHVKKQFDVGFTSTKLENIVGIFLPSRNITKSRIYNDFIKKNQKYVLQDNEHTRVTITGRLLTQKHKDVLESLITGVQGDYGEIELHKREQIFKIITNPNQAKQAYSEYSGTQTNATWFYEKLVEIGDCGVQLDSKDENNTSIYFTFIDSIYKDDNKK</sequence>
<evidence type="ECO:0000313" key="1">
    <source>
        <dbReference type="EMBL" id="BAM31486.1"/>
    </source>
</evidence>